<reference evidence="2 3" key="1">
    <citation type="submission" date="2020-11" db="EMBL/GenBank/DDBJ databases">
        <title>Streptomyces spirodelae sp. nov., isolated from duckweed.</title>
        <authorList>
            <person name="Saimee Y."/>
            <person name="Duangmal K."/>
        </authorList>
    </citation>
    <scope>NUCLEOTIDE SEQUENCE [LARGE SCALE GENOMIC DNA]</scope>
    <source>
        <strain evidence="2 3">S16-07</strain>
    </source>
</reference>
<keyword evidence="3" id="KW-1185">Reference proteome</keyword>
<feature type="transmembrane region" description="Helical" evidence="1">
    <location>
        <begin position="147"/>
        <end position="171"/>
    </location>
</feature>
<keyword evidence="1" id="KW-1133">Transmembrane helix</keyword>
<name>A0ABS3X8B4_9ACTN</name>
<proteinExistence type="predicted"/>
<gene>
    <name evidence="2" type="ORF">ITI46_07895</name>
</gene>
<accession>A0ABS3X8B4</accession>
<protein>
    <submittedName>
        <fullName evidence="2">Uncharacterized protein</fullName>
    </submittedName>
</protein>
<organism evidence="2 3">
    <name type="scientific">Streptomyces oryzae</name>
    <dbReference type="NCBI Taxonomy" id="1434886"/>
    <lineage>
        <taxon>Bacteria</taxon>
        <taxon>Bacillati</taxon>
        <taxon>Actinomycetota</taxon>
        <taxon>Actinomycetes</taxon>
        <taxon>Kitasatosporales</taxon>
        <taxon>Streptomycetaceae</taxon>
        <taxon>Streptomyces</taxon>
    </lineage>
</organism>
<dbReference type="EMBL" id="JADKMA010000026">
    <property type="protein sequence ID" value="MBO8191610.1"/>
    <property type="molecule type" value="Genomic_DNA"/>
</dbReference>
<evidence type="ECO:0000256" key="1">
    <source>
        <dbReference type="SAM" id="Phobius"/>
    </source>
</evidence>
<evidence type="ECO:0000313" key="2">
    <source>
        <dbReference type="EMBL" id="MBO8191610.1"/>
    </source>
</evidence>
<feature type="transmembrane region" description="Helical" evidence="1">
    <location>
        <begin position="64"/>
        <end position="88"/>
    </location>
</feature>
<dbReference type="Proteomes" id="UP001519064">
    <property type="component" value="Unassembled WGS sequence"/>
</dbReference>
<evidence type="ECO:0000313" key="3">
    <source>
        <dbReference type="Proteomes" id="UP001519064"/>
    </source>
</evidence>
<keyword evidence="1" id="KW-0812">Transmembrane</keyword>
<sequence length="177" mass="19369">MSTSALPPAPSPLVTASPVPLWARRAAAATLWMSLPSALWRLAVVLDVPLGLGEAEYDAMQIPGWGYLVIPLLSAFQEALAWLTMGLVRPWGEVWPRWIPGLRGRRVPVLAAVVPAALGSLACTAYGVLFVWTTLHADMEITAWGEWLMNICYIPLAAWGPLLGIVTIHYYRRRAQG</sequence>
<feature type="transmembrane region" description="Helical" evidence="1">
    <location>
        <begin position="109"/>
        <end position="135"/>
    </location>
</feature>
<keyword evidence="1" id="KW-0472">Membrane</keyword>
<comment type="caution">
    <text evidence="2">The sequence shown here is derived from an EMBL/GenBank/DDBJ whole genome shotgun (WGS) entry which is preliminary data.</text>
</comment>